<evidence type="ECO:0000313" key="1">
    <source>
        <dbReference type="EMBL" id="PCM58474.1"/>
    </source>
</evidence>
<name>A0A2A5MC41_9ENTR</name>
<evidence type="ECO:0008006" key="3">
    <source>
        <dbReference type="Google" id="ProtNLM"/>
    </source>
</evidence>
<protein>
    <recommendedName>
        <fullName evidence="3">Bacteriophage protein</fullName>
    </recommendedName>
</protein>
<dbReference type="Pfam" id="PF21822">
    <property type="entry name" value="Phage_TAC_15"/>
    <property type="match status" value="1"/>
</dbReference>
<dbReference type="Proteomes" id="UP000217648">
    <property type="component" value="Unassembled WGS sequence"/>
</dbReference>
<comment type="caution">
    <text evidence="1">The sequence shown here is derived from an EMBL/GenBank/DDBJ whole genome shotgun (WGS) entry which is preliminary data.</text>
</comment>
<dbReference type="RefSeq" id="WP_096834025.1">
    <property type="nucleotide sequence ID" value="NZ_NXHG01000035.1"/>
</dbReference>
<proteinExistence type="predicted"/>
<dbReference type="AlphaFoldDB" id="A0A2A5MC41"/>
<accession>A0A2A5MC41</accession>
<gene>
    <name evidence="1" type="ORF">CP911_27300</name>
</gene>
<reference evidence="1 2" key="1">
    <citation type="submission" date="2017-09" db="EMBL/GenBank/DDBJ databases">
        <title>Mdr eskape-Ghana.</title>
        <authorList>
            <person name="Agyepong N."/>
            <person name="Janice J."/>
            <person name="Samuelsen O."/>
            <person name="Owusu-Ofori A."/>
            <person name="Sundsfjord A."/>
            <person name="Essack S."/>
            <person name="Pedersen T."/>
        </authorList>
    </citation>
    <scope>NUCLEOTIDE SEQUENCE [LARGE SCALE GENOMIC DNA]</scope>
    <source>
        <strain evidence="1 2">46</strain>
    </source>
</reference>
<evidence type="ECO:0000313" key="2">
    <source>
        <dbReference type="Proteomes" id="UP000217648"/>
    </source>
</evidence>
<sequence>MEFEIKGVKYRTAKLDVFQQLKVSRKLLPVLAGLVSDFGTLKSMMVRDSEGKLVFGEKRAFDALDIVLPKIADTLAALPEEDVNAVVHPCLGVVMRQHEKGWVKIFDQGALMFDDIDLFTMLQLVARVVADSLGNFLKELPGSGTPTQS</sequence>
<dbReference type="InterPro" id="IPR049156">
    <property type="entry name" value="Phage_chap_TAC_15-like"/>
</dbReference>
<dbReference type="EMBL" id="NXHG01000035">
    <property type="protein sequence ID" value="PCM58474.1"/>
    <property type="molecule type" value="Genomic_DNA"/>
</dbReference>
<organism evidence="1 2">
    <name type="scientific">Klebsiella quasipneumoniae</name>
    <dbReference type="NCBI Taxonomy" id="1463165"/>
    <lineage>
        <taxon>Bacteria</taxon>
        <taxon>Pseudomonadati</taxon>
        <taxon>Pseudomonadota</taxon>
        <taxon>Gammaproteobacteria</taxon>
        <taxon>Enterobacterales</taxon>
        <taxon>Enterobacteriaceae</taxon>
        <taxon>Klebsiella/Raoultella group</taxon>
        <taxon>Klebsiella</taxon>
        <taxon>Klebsiella pneumoniae complex</taxon>
    </lineage>
</organism>